<dbReference type="Gene3D" id="3.40.50.1240">
    <property type="entry name" value="Phosphoglycerate mutase-like"/>
    <property type="match status" value="1"/>
</dbReference>
<dbReference type="EMBL" id="BSPG01000059">
    <property type="protein sequence ID" value="GLS46901.1"/>
    <property type="molecule type" value="Genomic_DNA"/>
</dbReference>
<dbReference type="InterPro" id="IPR013078">
    <property type="entry name" value="His_Pase_superF_clade-1"/>
</dbReference>
<dbReference type="EC" id="3.1.3.-" evidence="3"/>
<proteinExistence type="predicted"/>
<dbReference type="EMBL" id="JACIDN010000009">
    <property type="protein sequence ID" value="MBB3904909.1"/>
    <property type="molecule type" value="Genomic_DNA"/>
</dbReference>
<name>A0A7W6F8X7_9HYPH</name>
<reference evidence="2" key="4">
    <citation type="submission" date="2023-01" db="EMBL/GenBank/DDBJ databases">
        <title>Draft genome sequence of Methylobacterium brachythecii strain NBRC 107710.</title>
        <authorList>
            <person name="Sun Q."/>
            <person name="Mori K."/>
        </authorList>
    </citation>
    <scope>NUCLEOTIDE SEQUENCE</scope>
    <source>
        <strain evidence="2">NBRC 107710</strain>
    </source>
</reference>
<accession>A0A7W6F8X7</accession>
<dbReference type="Pfam" id="PF00300">
    <property type="entry name" value="His_Phos_1"/>
    <property type="match status" value="1"/>
</dbReference>
<dbReference type="AlphaFoldDB" id="A0A7W6F8X7"/>
<dbReference type="RefSeq" id="WP_183509359.1">
    <property type="nucleotide sequence ID" value="NZ_BSPG01000059.1"/>
</dbReference>
<dbReference type="PANTHER" id="PTHR47623">
    <property type="entry name" value="OS09G0287300 PROTEIN"/>
    <property type="match status" value="1"/>
</dbReference>
<dbReference type="InterPro" id="IPR029033">
    <property type="entry name" value="His_PPase_superfam"/>
</dbReference>
<reference evidence="3 4" key="3">
    <citation type="submission" date="2020-08" db="EMBL/GenBank/DDBJ databases">
        <title>Genomic Encyclopedia of Type Strains, Phase IV (KMG-IV): sequencing the most valuable type-strain genomes for metagenomic binning, comparative biology and taxonomic classification.</title>
        <authorList>
            <person name="Goeker M."/>
        </authorList>
    </citation>
    <scope>NUCLEOTIDE SEQUENCE [LARGE SCALE GENOMIC DNA]</scope>
    <source>
        <strain evidence="3 4">DSM 24105</strain>
    </source>
</reference>
<reference evidence="5" key="2">
    <citation type="journal article" date="2019" name="Int. J. Syst. Evol. Microbiol.">
        <title>The Global Catalogue of Microorganisms (GCM) 10K type strain sequencing project: providing services to taxonomists for standard genome sequencing and annotation.</title>
        <authorList>
            <consortium name="The Broad Institute Genomics Platform"/>
            <consortium name="The Broad Institute Genome Sequencing Center for Infectious Disease"/>
            <person name="Wu L."/>
            <person name="Ma J."/>
        </authorList>
    </citation>
    <scope>NUCLEOTIDE SEQUENCE [LARGE SCALE GENOMIC DNA]</scope>
    <source>
        <strain evidence="5">NBRC 107710</strain>
    </source>
</reference>
<dbReference type="Proteomes" id="UP001156881">
    <property type="component" value="Unassembled WGS sequence"/>
</dbReference>
<evidence type="ECO:0000313" key="4">
    <source>
        <dbReference type="Proteomes" id="UP000517759"/>
    </source>
</evidence>
<gene>
    <name evidence="2" type="ORF">GCM10007884_48990</name>
    <name evidence="3" type="ORF">GGR33_004435</name>
</gene>
<dbReference type="Proteomes" id="UP000517759">
    <property type="component" value="Unassembled WGS sequence"/>
</dbReference>
<evidence type="ECO:0000313" key="3">
    <source>
        <dbReference type="EMBL" id="MBB3904909.1"/>
    </source>
</evidence>
<reference evidence="2" key="1">
    <citation type="journal article" date="2014" name="Int. J. Syst. Evol. Microbiol.">
        <title>Complete genome of a new Firmicutes species belonging to the dominant human colonic microbiota ('Ruminococcus bicirculans') reveals two chromosomes and a selective capacity to utilize plant glucans.</title>
        <authorList>
            <consortium name="NISC Comparative Sequencing Program"/>
            <person name="Wegmann U."/>
            <person name="Louis P."/>
            <person name="Goesmann A."/>
            <person name="Henrissat B."/>
            <person name="Duncan S.H."/>
            <person name="Flint H.J."/>
        </authorList>
    </citation>
    <scope>NUCLEOTIDE SEQUENCE</scope>
    <source>
        <strain evidence="2">NBRC 107710</strain>
    </source>
</reference>
<dbReference type="PANTHER" id="PTHR47623:SF1">
    <property type="entry name" value="OS09G0287300 PROTEIN"/>
    <property type="match status" value="1"/>
</dbReference>
<sequence length="170" mass="18707">MGRLILLRHAKSAWPEGVADLDRPLNERGRATASRMGAYLRAEKLVPDHVFVSPARRTQETWEMVRRDLPGVEAETVPMIYEASASRILDAVHSAPDRAETLLVIGHNPGLQDFAMLLIGEGSPSLRANLREKFPTAGLAVIDVPADHWSGIGRAGGRLERFVVPRDLTD</sequence>
<protein>
    <submittedName>
        <fullName evidence="2">Phosphoglycerate mutase</fullName>
    </submittedName>
    <submittedName>
        <fullName evidence="3">Phosphohistidine phosphatase</fullName>
        <ecNumber evidence="3">3.1.3.-</ecNumber>
    </submittedName>
</protein>
<organism evidence="3 4">
    <name type="scientific">Methylobacterium brachythecii</name>
    <dbReference type="NCBI Taxonomy" id="1176177"/>
    <lineage>
        <taxon>Bacteria</taxon>
        <taxon>Pseudomonadati</taxon>
        <taxon>Pseudomonadota</taxon>
        <taxon>Alphaproteobacteria</taxon>
        <taxon>Hyphomicrobiales</taxon>
        <taxon>Methylobacteriaceae</taxon>
        <taxon>Methylobacterium</taxon>
    </lineage>
</organism>
<evidence type="ECO:0000313" key="5">
    <source>
        <dbReference type="Proteomes" id="UP001156881"/>
    </source>
</evidence>
<dbReference type="CDD" id="cd07067">
    <property type="entry name" value="HP_PGM_like"/>
    <property type="match status" value="1"/>
</dbReference>
<evidence type="ECO:0000313" key="2">
    <source>
        <dbReference type="EMBL" id="GLS46901.1"/>
    </source>
</evidence>
<evidence type="ECO:0000256" key="1">
    <source>
        <dbReference type="PIRSR" id="PIRSR613078-2"/>
    </source>
</evidence>
<dbReference type="SMART" id="SM00855">
    <property type="entry name" value="PGAM"/>
    <property type="match status" value="1"/>
</dbReference>
<dbReference type="SUPFAM" id="SSF53254">
    <property type="entry name" value="Phosphoglycerate mutase-like"/>
    <property type="match status" value="1"/>
</dbReference>
<keyword evidence="5" id="KW-1185">Reference proteome</keyword>
<keyword evidence="3" id="KW-0378">Hydrolase</keyword>
<dbReference type="GO" id="GO:0016787">
    <property type="term" value="F:hydrolase activity"/>
    <property type="evidence" value="ECO:0007669"/>
    <property type="project" value="UniProtKB-KW"/>
</dbReference>
<comment type="caution">
    <text evidence="3">The sequence shown here is derived from an EMBL/GenBank/DDBJ whole genome shotgun (WGS) entry which is preliminary data.</text>
</comment>
<feature type="binding site" evidence="1">
    <location>
        <position position="57"/>
    </location>
    <ligand>
        <name>substrate</name>
    </ligand>
</feature>